<accession>A0A9P0X7F8</accession>
<proteinExistence type="predicted"/>
<evidence type="ECO:0000313" key="3">
    <source>
        <dbReference type="Proteomes" id="UP001152562"/>
    </source>
</evidence>
<evidence type="ECO:0000313" key="2">
    <source>
        <dbReference type="EMBL" id="CAH4017054.1"/>
    </source>
</evidence>
<protein>
    <submittedName>
        <fullName evidence="2">Uncharacterized protein</fullName>
    </submittedName>
</protein>
<dbReference type="AlphaFoldDB" id="A0A9P0X7F8"/>
<reference evidence="2" key="1">
    <citation type="submission" date="2022-05" db="EMBL/GenBank/DDBJ databases">
        <authorList>
            <person name="Okamura Y."/>
        </authorList>
    </citation>
    <scope>NUCLEOTIDE SEQUENCE</scope>
</reference>
<feature type="compositionally biased region" description="Polar residues" evidence="1">
    <location>
        <begin position="59"/>
        <end position="74"/>
    </location>
</feature>
<gene>
    <name evidence="2" type="ORF">PIBRA_LOCUS3533</name>
</gene>
<keyword evidence="3" id="KW-1185">Reference proteome</keyword>
<evidence type="ECO:0000256" key="1">
    <source>
        <dbReference type="SAM" id="MobiDB-lite"/>
    </source>
</evidence>
<dbReference type="Proteomes" id="UP001152562">
    <property type="component" value="Unassembled WGS sequence"/>
</dbReference>
<dbReference type="EMBL" id="CALOZG010000004">
    <property type="protein sequence ID" value="CAH4017054.1"/>
    <property type="molecule type" value="Genomic_DNA"/>
</dbReference>
<comment type="caution">
    <text evidence="2">The sequence shown here is derived from an EMBL/GenBank/DDBJ whole genome shotgun (WGS) entry which is preliminary data.</text>
</comment>
<sequence>MSKTYKLTAELDTEATIAKKKGSAFKPYSDRKTNIPSRSENRTRRHHGAHIHTPADVTINCNADTHNTPQKTTS</sequence>
<name>A0A9P0X7F8_PIEBR</name>
<feature type="region of interest" description="Disordered" evidence="1">
    <location>
        <begin position="24"/>
        <end position="74"/>
    </location>
</feature>
<organism evidence="2 3">
    <name type="scientific">Pieris brassicae</name>
    <name type="common">White butterfly</name>
    <name type="synonym">Large white butterfly</name>
    <dbReference type="NCBI Taxonomy" id="7116"/>
    <lineage>
        <taxon>Eukaryota</taxon>
        <taxon>Metazoa</taxon>
        <taxon>Ecdysozoa</taxon>
        <taxon>Arthropoda</taxon>
        <taxon>Hexapoda</taxon>
        <taxon>Insecta</taxon>
        <taxon>Pterygota</taxon>
        <taxon>Neoptera</taxon>
        <taxon>Endopterygota</taxon>
        <taxon>Lepidoptera</taxon>
        <taxon>Glossata</taxon>
        <taxon>Ditrysia</taxon>
        <taxon>Papilionoidea</taxon>
        <taxon>Pieridae</taxon>
        <taxon>Pierinae</taxon>
        <taxon>Pieris</taxon>
    </lineage>
</organism>